<dbReference type="OMA" id="REEDKQW"/>
<feature type="compositionally biased region" description="Low complexity" evidence="1">
    <location>
        <begin position="121"/>
        <end position="142"/>
    </location>
</feature>
<dbReference type="GeneID" id="18254848"/>
<feature type="compositionally biased region" description="Low complexity" evidence="1">
    <location>
        <begin position="89"/>
        <end position="112"/>
    </location>
</feature>
<feature type="region of interest" description="Disordered" evidence="1">
    <location>
        <begin position="216"/>
        <end position="243"/>
    </location>
</feature>
<feature type="region of interest" description="Disordered" evidence="1">
    <location>
        <begin position="1"/>
        <end position="20"/>
    </location>
</feature>
<dbReference type="OrthoDB" id="4203030at2759"/>
<gene>
    <name evidence="2" type="ORF">CTHT_0008100</name>
</gene>
<dbReference type="EMBL" id="GL988037">
    <property type="protein sequence ID" value="EGS23149.1"/>
    <property type="molecule type" value="Genomic_DNA"/>
</dbReference>
<dbReference type="KEGG" id="cthr:CTHT_0008100"/>
<dbReference type="HOGENOM" id="CLU_075611_0_0_1"/>
<keyword evidence="3" id="KW-1185">Reference proteome</keyword>
<evidence type="ECO:0000313" key="3">
    <source>
        <dbReference type="Proteomes" id="UP000008066"/>
    </source>
</evidence>
<protein>
    <submittedName>
        <fullName evidence="2">Uncharacterized protein</fullName>
    </submittedName>
</protein>
<dbReference type="RefSeq" id="XP_006691340.1">
    <property type="nucleotide sequence ID" value="XM_006691277.1"/>
</dbReference>
<feature type="region of interest" description="Disordered" evidence="1">
    <location>
        <begin position="52"/>
        <end position="156"/>
    </location>
</feature>
<dbReference type="AlphaFoldDB" id="G0RZY8"/>
<sequence length="316" mass="35179">MASVINDEAPSYRPSAVETLSPEDFETASIRSAAPSYTLWMLNVPQASEAPSYHSTVIPNEPLPPYSPPGEAPPMHTILDSNVPARLRSGSQNSSSNSSSTPRSTPSMSVTSLLDIDAPPRRSSAPTTPPTTNSSASTSQAPRRSSTNSMPSLDHFRIPSWSPASATRSNPNARIYHNVALRRAAAAAAATNNRNSSSVDNLSDRLRRAMVLSRIAEEESGSEGHARGSGEGQRAFRPQEDPWLVGEEAAERARRERLERERYLGEEVLLREDRKWDWFLAQIREREEQEKVWRRLRQEMGRRPNNRFAFLIGSRF</sequence>
<name>G0RZY8_CHATD</name>
<accession>G0RZY8</accession>
<dbReference type="Proteomes" id="UP000008066">
    <property type="component" value="Unassembled WGS sequence"/>
</dbReference>
<evidence type="ECO:0000313" key="2">
    <source>
        <dbReference type="EMBL" id="EGS23149.1"/>
    </source>
</evidence>
<proteinExistence type="predicted"/>
<reference evidence="2 3" key="1">
    <citation type="journal article" date="2011" name="Cell">
        <title>Insight into structure and assembly of the nuclear pore complex by utilizing the genome of a eukaryotic thermophile.</title>
        <authorList>
            <person name="Amlacher S."/>
            <person name="Sarges P."/>
            <person name="Flemming D."/>
            <person name="van Noort V."/>
            <person name="Kunze R."/>
            <person name="Devos D.P."/>
            <person name="Arumugam M."/>
            <person name="Bork P."/>
            <person name="Hurt E."/>
        </authorList>
    </citation>
    <scope>NUCLEOTIDE SEQUENCE [LARGE SCALE GENOMIC DNA]</scope>
    <source>
        <strain evidence="3">DSM 1495 / CBS 144.50 / IMI 039719</strain>
    </source>
</reference>
<dbReference type="eggNOG" id="ENOG502SVSE">
    <property type="taxonomic scope" value="Eukaryota"/>
</dbReference>
<feature type="compositionally biased region" description="Pro residues" evidence="1">
    <location>
        <begin position="61"/>
        <end position="72"/>
    </location>
</feature>
<evidence type="ECO:0000256" key="1">
    <source>
        <dbReference type="SAM" id="MobiDB-lite"/>
    </source>
</evidence>
<organism evidence="3">
    <name type="scientific">Chaetomium thermophilum (strain DSM 1495 / CBS 144.50 / IMI 039719)</name>
    <name type="common">Thermochaetoides thermophila</name>
    <dbReference type="NCBI Taxonomy" id="759272"/>
    <lineage>
        <taxon>Eukaryota</taxon>
        <taxon>Fungi</taxon>
        <taxon>Dikarya</taxon>
        <taxon>Ascomycota</taxon>
        <taxon>Pezizomycotina</taxon>
        <taxon>Sordariomycetes</taxon>
        <taxon>Sordariomycetidae</taxon>
        <taxon>Sordariales</taxon>
        <taxon>Chaetomiaceae</taxon>
        <taxon>Thermochaetoides</taxon>
    </lineage>
</organism>